<dbReference type="PANTHER" id="PTHR12289">
    <property type="entry name" value="METAXIN RELATED"/>
    <property type="match status" value="1"/>
</dbReference>
<evidence type="ECO:0000256" key="15">
    <source>
        <dbReference type="SAM" id="Phobius"/>
    </source>
</evidence>
<evidence type="ECO:0000256" key="14">
    <source>
        <dbReference type="PIRNR" id="PIRNR038150"/>
    </source>
</evidence>
<comment type="subcellular location">
    <subcellularLocation>
        <location evidence="1 14">Mitochondrion outer membrane</location>
    </subcellularLocation>
</comment>
<dbReference type="GO" id="GO:0015031">
    <property type="term" value="P:protein transport"/>
    <property type="evidence" value="ECO:0007669"/>
    <property type="project" value="UniProtKB-KW"/>
</dbReference>
<evidence type="ECO:0000256" key="4">
    <source>
        <dbReference type="ARBA" id="ARBA00022499"/>
    </source>
</evidence>
<keyword evidence="10" id="KW-0496">Mitochondrion</keyword>
<dbReference type="EMBL" id="JW870487">
    <property type="protein sequence ID" value="AFP03005.1"/>
    <property type="molecule type" value="mRNA"/>
</dbReference>
<keyword evidence="3" id="KW-0813">Transport</keyword>
<feature type="transmembrane region" description="Helical" evidence="15">
    <location>
        <begin position="272"/>
        <end position="294"/>
    </location>
</feature>
<dbReference type="AlphaFoldDB" id="V9KWE6"/>
<evidence type="ECO:0000256" key="1">
    <source>
        <dbReference type="ARBA" id="ARBA00004294"/>
    </source>
</evidence>
<comment type="function">
    <text evidence="12">Involved in transport of proteins into the mitochondrion. Essential for embryonic development.</text>
</comment>
<evidence type="ECO:0000259" key="16">
    <source>
        <dbReference type="Pfam" id="PF10568"/>
    </source>
</evidence>
<dbReference type="GO" id="GO:0007005">
    <property type="term" value="P:mitochondrion organization"/>
    <property type="evidence" value="ECO:0007669"/>
    <property type="project" value="InterPro"/>
</dbReference>
<evidence type="ECO:0000256" key="3">
    <source>
        <dbReference type="ARBA" id="ARBA00022448"/>
    </source>
</evidence>
<evidence type="ECO:0000256" key="8">
    <source>
        <dbReference type="ARBA" id="ARBA00022927"/>
    </source>
</evidence>
<evidence type="ECO:0000256" key="13">
    <source>
        <dbReference type="ARBA" id="ARBA00046575"/>
    </source>
</evidence>
<evidence type="ECO:0000259" key="17">
    <source>
        <dbReference type="Pfam" id="PF17171"/>
    </source>
</evidence>
<keyword evidence="9 15" id="KW-1133">Transmembrane helix</keyword>
<name>V9KWE6_CALMI</name>
<dbReference type="InterPro" id="IPR036282">
    <property type="entry name" value="Glutathione-S-Trfase_C_sf"/>
</dbReference>
<dbReference type="InterPro" id="IPR017410">
    <property type="entry name" value="Metaxin1/3"/>
</dbReference>
<keyword evidence="8" id="KW-0653">Protein transport</keyword>
<keyword evidence="11 15" id="KW-0472">Membrane</keyword>
<sequence>MASPMELFIWRGDWGLPSVHTDSLTALAYARFAGAPLKVHKLSNPWRSPSGTLPALKTEQGLCLQPLQMLEYFKKQGYNADYRLSVKESADTLAFISLINEKLLPALIYTFWVDAKNYVSLTRPWFANTIPFPLSLYLPNRLHERHLEQLQLRLGSQALNSEEETEAQILDEASECLTLLSQRLASQSFFFGDSPSSLDAVVFGHLAPLLKAKLPNSKLQQHLQLLDNLCGFCNTVLSLYFPTEHTDTVSDTRRSAAPCETDEDPHKRRNQVLSVLVGLVAMLGYAFLSGILSIKRVSARGALPAANRLTEEGDEEE</sequence>
<reference evidence="18" key="1">
    <citation type="journal article" date="2014" name="Nature">
        <title>Elephant shark genome provides unique insights into gnathostome evolution.</title>
        <authorList>
            <consortium name="International Elephant Shark Genome Sequencing Consortium"/>
            <person name="Venkatesh B."/>
            <person name="Lee A.P."/>
            <person name="Ravi V."/>
            <person name="Maurya A.K."/>
            <person name="Lian M.M."/>
            <person name="Swann J.B."/>
            <person name="Ohta Y."/>
            <person name="Flajnik M.F."/>
            <person name="Sutoh Y."/>
            <person name="Kasahara M."/>
            <person name="Hoon S."/>
            <person name="Gangu V."/>
            <person name="Roy S.W."/>
            <person name="Irimia M."/>
            <person name="Korzh V."/>
            <person name="Kondrychyn I."/>
            <person name="Lim Z.W."/>
            <person name="Tay B.H."/>
            <person name="Tohari S."/>
            <person name="Kong K.W."/>
            <person name="Ho S."/>
            <person name="Lorente-Galdos B."/>
            <person name="Quilez J."/>
            <person name="Marques-Bonet T."/>
            <person name="Raney B.J."/>
            <person name="Ingham P.W."/>
            <person name="Tay A."/>
            <person name="Hillier L.W."/>
            <person name="Minx P."/>
            <person name="Boehm T."/>
            <person name="Wilson R.K."/>
            <person name="Brenner S."/>
            <person name="Warren W.C."/>
        </authorList>
    </citation>
    <scope>NUCLEOTIDE SEQUENCE</scope>
    <source>
        <tissue evidence="18">Intestine</tissue>
    </source>
</reference>
<proteinExistence type="evidence at transcript level"/>
<evidence type="ECO:0000256" key="10">
    <source>
        <dbReference type="ARBA" id="ARBA00023128"/>
    </source>
</evidence>
<dbReference type="CDD" id="cd03212">
    <property type="entry name" value="GST_C_Metaxin1_3"/>
    <property type="match status" value="1"/>
</dbReference>
<evidence type="ECO:0000256" key="9">
    <source>
        <dbReference type="ARBA" id="ARBA00022989"/>
    </source>
</evidence>
<dbReference type="InterPro" id="IPR019564">
    <property type="entry name" value="Sam37/metaxin_N"/>
</dbReference>
<keyword evidence="5 15" id="KW-0812">Transmembrane</keyword>
<dbReference type="InterPro" id="IPR050931">
    <property type="entry name" value="Mito_Protein_Transport_Metaxin"/>
</dbReference>
<dbReference type="SFLD" id="SFLDS00019">
    <property type="entry name" value="Glutathione_Transferase_(cytos"/>
    <property type="match status" value="1"/>
</dbReference>
<dbReference type="PANTHER" id="PTHR12289:SF34">
    <property type="entry name" value="METAXIN-1"/>
    <property type="match status" value="1"/>
</dbReference>
<evidence type="ECO:0000256" key="7">
    <source>
        <dbReference type="ARBA" id="ARBA00022843"/>
    </source>
</evidence>
<dbReference type="SUPFAM" id="SSF47616">
    <property type="entry name" value="GST C-terminal domain-like"/>
    <property type="match status" value="1"/>
</dbReference>
<dbReference type="SFLD" id="SFLDG01180">
    <property type="entry name" value="SUF1"/>
    <property type="match status" value="1"/>
</dbReference>
<feature type="domain" description="Metaxin glutathione S-transferase" evidence="17">
    <location>
        <begin position="173"/>
        <end position="235"/>
    </location>
</feature>
<dbReference type="CDD" id="cd03078">
    <property type="entry name" value="GST_N_Metaxin1_like"/>
    <property type="match status" value="1"/>
</dbReference>
<dbReference type="GO" id="GO:0001401">
    <property type="term" value="C:SAM complex"/>
    <property type="evidence" value="ECO:0007669"/>
    <property type="project" value="InterPro"/>
</dbReference>
<protein>
    <recommendedName>
        <fullName evidence="14">Metaxin</fullName>
    </recommendedName>
</protein>
<keyword evidence="6 14" id="KW-1000">Mitochondrion outer membrane</keyword>
<dbReference type="InterPro" id="IPR033468">
    <property type="entry name" value="Metaxin_GST"/>
</dbReference>
<accession>V9KWE6</accession>
<keyword evidence="7" id="KW-0832">Ubl conjugation</keyword>
<evidence type="ECO:0000256" key="2">
    <source>
        <dbReference type="ARBA" id="ARBA00009170"/>
    </source>
</evidence>
<evidence type="ECO:0000256" key="11">
    <source>
        <dbReference type="ARBA" id="ARBA00023136"/>
    </source>
</evidence>
<evidence type="ECO:0000256" key="5">
    <source>
        <dbReference type="ARBA" id="ARBA00022692"/>
    </source>
</evidence>
<dbReference type="InterPro" id="IPR040079">
    <property type="entry name" value="Glutathione_S-Trfase"/>
</dbReference>
<keyword evidence="4" id="KW-1017">Isopeptide bond</keyword>
<organism evidence="18">
    <name type="scientific">Callorhinchus milii</name>
    <name type="common">Ghost shark</name>
    <dbReference type="NCBI Taxonomy" id="7868"/>
    <lineage>
        <taxon>Eukaryota</taxon>
        <taxon>Metazoa</taxon>
        <taxon>Chordata</taxon>
        <taxon>Craniata</taxon>
        <taxon>Vertebrata</taxon>
        <taxon>Chondrichthyes</taxon>
        <taxon>Holocephali</taxon>
        <taxon>Chimaeriformes</taxon>
        <taxon>Callorhinchidae</taxon>
        <taxon>Callorhinchus</taxon>
    </lineage>
</organism>
<evidence type="ECO:0000256" key="12">
    <source>
        <dbReference type="ARBA" id="ARBA00037753"/>
    </source>
</evidence>
<evidence type="ECO:0000313" key="18">
    <source>
        <dbReference type="EMBL" id="AFP03005.1"/>
    </source>
</evidence>
<dbReference type="Pfam" id="PF17171">
    <property type="entry name" value="GST_C_6"/>
    <property type="match status" value="1"/>
</dbReference>
<feature type="domain" description="Mitochondrial outer membrane transport complex Sam37/metaxin N-terminal" evidence="16">
    <location>
        <begin position="23"/>
        <end position="142"/>
    </location>
</feature>
<dbReference type="PIRSF" id="PIRSF038150">
    <property type="entry name" value="Metaxin"/>
    <property type="match status" value="1"/>
</dbReference>
<evidence type="ECO:0000256" key="6">
    <source>
        <dbReference type="ARBA" id="ARBA00022787"/>
    </source>
</evidence>
<dbReference type="Pfam" id="PF10568">
    <property type="entry name" value="Tom37"/>
    <property type="match status" value="1"/>
</dbReference>
<comment type="subunit">
    <text evidence="13">Interacts with MTX2/metaxin-2. Associates with the mitochondrial contact site and cristae organizing system (MICOS) complex, composed of at least MICOS10/MIC10, CHCHD3/MIC19, CHCHD6/MIC25, APOOL/MIC27, IMMT/MIC60, APOO/MIC23/MIC26 and QIL1/MIC13. This complex was also known under the names MINOS or MitOS complex. The MICOS complex associates with mitochondrial outer membrane proteins SAMM50, MTX1 and MTX2 (together described as components of the mitochondrial outer membrane sorting assembly machinery (SAM) complex) and DNAJC11, mitochondrial inner membrane protein TMEM11 and with HSPA9. The MICOS and SAM complexes together with DNAJC11 are part of a large protein complex spanning both membranes termed the mitochondrial intermembrane space bridging (MIB) complex. Interacts with ARMC1.</text>
</comment>
<comment type="similarity">
    <text evidence="2 14">Belongs to the metaxin family.</text>
</comment>